<dbReference type="AlphaFoldDB" id="A0AB39KRS8"/>
<dbReference type="NCBIfam" id="TIGR01933">
    <property type="entry name" value="hflK"/>
    <property type="match status" value="1"/>
</dbReference>
<keyword evidence="9" id="KW-0378">Hydrolase</keyword>
<feature type="domain" description="Band 7" evidence="8">
    <location>
        <begin position="103"/>
        <end position="274"/>
    </location>
</feature>
<proteinExistence type="inferred from homology"/>
<keyword evidence="4" id="KW-1133">Transmembrane helix</keyword>
<dbReference type="InterPro" id="IPR001107">
    <property type="entry name" value="Band_7"/>
</dbReference>
<evidence type="ECO:0000256" key="2">
    <source>
        <dbReference type="ARBA" id="ARBA00006971"/>
    </source>
</evidence>
<comment type="subcellular location">
    <subcellularLocation>
        <location evidence="1">Membrane</location>
        <topology evidence="1">Single-pass membrane protein</topology>
    </subcellularLocation>
</comment>
<organism evidence="9">
    <name type="scientific">Caulobacter sp. 73W</name>
    <dbReference type="NCBI Taxonomy" id="3161137"/>
    <lineage>
        <taxon>Bacteria</taxon>
        <taxon>Pseudomonadati</taxon>
        <taxon>Pseudomonadota</taxon>
        <taxon>Alphaproteobacteria</taxon>
        <taxon>Caulobacterales</taxon>
        <taxon>Caulobacteraceae</taxon>
        <taxon>Caulobacter</taxon>
    </lineage>
</organism>
<evidence type="ECO:0000256" key="1">
    <source>
        <dbReference type="ARBA" id="ARBA00004167"/>
    </source>
</evidence>
<dbReference type="Gene3D" id="3.30.479.30">
    <property type="entry name" value="Band 7 domain"/>
    <property type="match status" value="1"/>
</dbReference>
<dbReference type="PANTHER" id="PTHR43327:SF2">
    <property type="entry name" value="MODULATOR OF FTSH PROTEASE HFLK"/>
    <property type="match status" value="1"/>
</dbReference>
<comment type="subunit">
    <text evidence="6">HflC and HflK may interact to form a multimeric complex.</text>
</comment>
<dbReference type="SMART" id="SM00244">
    <property type="entry name" value="PHB"/>
    <property type="match status" value="1"/>
</dbReference>
<gene>
    <name evidence="9" type="primary">hflK</name>
    <name evidence="9" type="ORF">ABOZ73_14710</name>
</gene>
<evidence type="ECO:0000256" key="4">
    <source>
        <dbReference type="ARBA" id="ARBA00022989"/>
    </source>
</evidence>
<keyword evidence="3" id="KW-0812">Transmembrane</keyword>
<evidence type="ECO:0000259" key="8">
    <source>
        <dbReference type="SMART" id="SM00244"/>
    </source>
</evidence>
<keyword evidence="9" id="KW-0645">Protease</keyword>
<evidence type="ECO:0000256" key="5">
    <source>
        <dbReference type="ARBA" id="ARBA00023136"/>
    </source>
</evidence>
<dbReference type="CDD" id="cd03404">
    <property type="entry name" value="SPFH_HflK"/>
    <property type="match status" value="1"/>
</dbReference>
<comment type="function">
    <text evidence="6">HflC and HflK could encode or regulate a protease.</text>
</comment>
<protein>
    <recommendedName>
        <fullName evidence="6">Protein HflK</fullName>
    </recommendedName>
</protein>
<name>A0AB39KRS8_9CAUL</name>
<feature type="region of interest" description="Disordered" evidence="7">
    <location>
        <begin position="362"/>
        <end position="382"/>
    </location>
</feature>
<dbReference type="SUPFAM" id="SSF117892">
    <property type="entry name" value="Band 7/SPFH domain"/>
    <property type="match status" value="1"/>
</dbReference>
<dbReference type="InterPro" id="IPR010201">
    <property type="entry name" value="HflK"/>
</dbReference>
<evidence type="ECO:0000256" key="7">
    <source>
        <dbReference type="SAM" id="MobiDB-lite"/>
    </source>
</evidence>
<dbReference type="GO" id="GO:0006508">
    <property type="term" value="P:proteolysis"/>
    <property type="evidence" value="ECO:0007669"/>
    <property type="project" value="UniProtKB-KW"/>
</dbReference>
<dbReference type="Pfam" id="PF01145">
    <property type="entry name" value="Band_7"/>
    <property type="match status" value="1"/>
</dbReference>
<dbReference type="GO" id="GO:0016020">
    <property type="term" value="C:membrane"/>
    <property type="evidence" value="ECO:0007669"/>
    <property type="project" value="UniProtKB-SubCell"/>
</dbReference>
<dbReference type="EMBL" id="CP158375">
    <property type="protein sequence ID" value="XDO96033.1"/>
    <property type="molecule type" value="Genomic_DNA"/>
</dbReference>
<feature type="compositionally biased region" description="Basic and acidic residues" evidence="7">
    <location>
        <begin position="28"/>
        <end position="39"/>
    </location>
</feature>
<accession>A0AB39KRS8</accession>
<feature type="region of interest" description="Disordered" evidence="7">
    <location>
        <begin position="1"/>
        <end position="64"/>
    </location>
</feature>
<evidence type="ECO:0000256" key="3">
    <source>
        <dbReference type="ARBA" id="ARBA00022692"/>
    </source>
</evidence>
<dbReference type="InterPro" id="IPR036013">
    <property type="entry name" value="Band_7/SPFH_dom_sf"/>
</dbReference>
<dbReference type="PANTHER" id="PTHR43327">
    <property type="entry name" value="STOMATIN-LIKE PROTEIN 2, MITOCHONDRIAL"/>
    <property type="match status" value="1"/>
</dbReference>
<dbReference type="RefSeq" id="WP_369058889.1">
    <property type="nucleotide sequence ID" value="NZ_CP158375.1"/>
</dbReference>
<keyword evidence="5" id="KW-0472">Membrane</keyword>
<evidence type="ECO:0000313" key="9">
    <source>
        <dbReference type="EMBL" id="XDO96033.1"/>
    </source>
</evidence>
<dbReference type="InterPro" id="IPR050710">
    <property type="entry name" value="Band7/mec-2_domain"/>
</dbReference>
<feature type="compositionally biased region" description="Low complexity" evidence="7">
    <location>
        <begin position="1"/>
        <end position="11"/>
    </location>
</feature>
<reference evidence="9" key="1">
    <citation type="submission" date="2024-06" db="EMBL/GenBank/DDBJ databases">
        <title>Caulobacter inopinatus, sp. nov.</title>
        <authorList>
            <person name="Donachie S.P."/>
        </authorList>
    </citation>
    <scope>NUCLEOTIDE SEQUENCE</scope>
    <source>
        <strain evidence="9">73W</strain>
    </source>
</reference>
<sequence>MPWNDNSSSGSGNSGSGKPGPWGSPPPEDGKDAREDKAQRPSGGRGGGPRGPRKPPSPGPDLNDTLDRLNARLREFFTDGQGNVRPRAVGTVIAGAAALYLATGVYFVQPDEQAVVTTFGAYSRTTGSGAGYHLPWPVEAVEKVSVTTLNRIDVGGMDGADVPEESLMLTGDENIIDLDFSVQWRVNDASKYLFNVRDPDATVKAVAESAMREVVGRTPLQPVLTTARGQVQEQVAQLMQSVLDRYDAGVFIDGVQIRNANPPTDVIDAFRDVAAAGQNAESAANVARGEAAKVVQAAIGYREQVVREAAGEAARFNQVYEQYRLAPGVTRERLYIETMQRVLANSNKVILDTKGSGPVVLPPDVFRPKASAPPAPTARSGQ</sequence>
<dbReference type="GO" id="GO:0008233">
    <property type="term" value="F:peptidase activity"/>
    <property type="evidence" value="ECO:0007669"/>
    <property type="project" value="UniProtKB-KW"/>
</dbReference>
<comment type="similarity">
    <text evidence="2 6">Belongs to the band 7/mec-2 family. HflK subfamily.</text>
</comment>
<evidence type="ECO:0000256" key="6">
    <source>
        <dbReference type="RuleBase" id="RU364113"/>
    </source>
</evidence>